<dbReference type="PANTHER" id="PTHR35704">
    <property type="entry name" value="OS02G0254600 PROTEIN"/>
    <property type="match status" value="1"/>
</dbReference>
<feature type="compositionally biased region" description="Basic and acidic residues" evidence="1">
    <location>
        <begin position="16"/>
        <end position="30"/>
    </location>
</feature>
<keyword evidence="3" id="KW-1185">Reference proteome</keyword>
<dbReference type="OrthoDB" id="1304043at2759"/>
<dbReference type="EMBL" id="PJQY01000130">
    <property type="protein sequence ID" value="PQQ17954.1"/>
    <property type="molecule type" value="Genomic_DNA"/>
</dbReference>
<organism evidence="2 3">
    <name type="scientific">Prunus yedoensis var. nudiflora</name>
    <dbReference type="NCBI Taxonomy" id="2094558"/>
    <lineage>
        <taxon>Eukaryota</taxon>
        <taxon>Viridiplantae</taxon>
        <taxon>Streptophyta</taxon>
        <taxon>Embryophyta</taxon>
        <taxon>Tracheophyta</taxon>
        <taxon>Spermatophyta</taxon>
        <taxon>Magnoliopsida</taxon>
        <taxon>eudicotyledons</taxon>
        <taxon>Gunneridae</taxon>
        <taxon>Pentapetalae</taxon>
        <taxon>rosids</taxon>
        <taxon>fabids</taxon>
        <taxon>Rosales</taxon>
        <taxon>Rosaceae</taxon>
        <taxon>Amygdaloideae</taxon>
        <taxon>Amygdaleae</taxon>
        <taxon>Prunus</taxon>
    </lineage>
</organism>
<dbReference type="Proteomes" id="UP000250321">
    <property type="component" value="Unassembled WGS sequence"/>
</dbReference>
<feature type="region of interest" description="Disordered" evidence="1">
    <location>
        <begin position="93"/>
        <end position="140"/>
    </location>
</feature>
<gene>
    <name evidence="2" type="ORF">Pyn_40676</name>
</gene>
<sequence>MGNCLRRSNNKVSAQDPEKHEEAKTLEAKKTAPMPLPSNLKLKRKSVRFDLQEDEDSGRGNVVSGESTKNGAVRIRLVVTQEELKQLLDYKKDSNHSSLEQLLSAVRNRGTRVSEIGTSNDESTGSGWSPTLESIPEDQD</sequence>
<feature type="compositionally biased region" description="Polar residues" evidence="1">
    <location>
        <begin position="1"/>
        <end position="13"/>
    </location>
</feature>
<evidence type="ECO:0000256" key="1">
    <source>
        <dbReference type="SAM" id="MobiDB-lite"/>
    </source>
</evidence>
<dbReference type="AlphaFoldDB" id="A0A314ZKI6"/>
<name>A0A314ZKI6_PRUYE</name>
<feature type="region of interest" description="Disordered" evidence="1">
    <location>
        <begin position="1"/>
        <end position="74"/>
    </location>
</feature>
<evidence type="ECO:0000313" key="3">
    <source>
        <dbReference type="Proteomes" id="UP000250321"/>
    </source>
</evidence>
<protein>
    <submittedName>
        <fullName evidence="2">Uncharacterized protein</fullName>
    </submittedName>
</protein>
<dbReference type="PANTHER" id="PTHR35704:SF1">
    <property type="entry name" value="OS02G0254600 PROTEIN"/>
    <property type="match status" value="1"/>
</dbReference>
<proteinExistence type="predicted"/>
<dbReference type="STRING" id="2094558.A0A314ZKI6"/>
<accession>A0A314ZKI6</accession>
<comment type="caution">
    <text evidence="2">The sequence shown here is derived from an EMBL/GenBank/DDBJ whole genome shotgun (WGS) entry which is preliminary data.</text>
</comment>
<evidence type="ECO:0000313" key="2">
    <source>
        <dbReference type="EMBL" id="PQQ17954.1"/>
    </source>
</evidence>
<reference evidence="2 3" key="1">
    <citation type="submission" date="2018-02" db="EMBL/GenBank/DDBJ databases">
        <title>Draft genome of wild Prunus yedoensis var. nudiflora.</title>
        <authorList>
            <person name="Baek S."/>
            <person name="Kim J.-H."/>
            <person name="Choi K."/>
            <person name="Kim G.-B."/>
            <person name="Cho A."/>
            <person name="Jang H."/>
            <person name="Shin C.-H."/>
            <person name="Yu H.-J."/>
            <person name="Mun J.-H."/>
        </authorList>
    </citation>
    <scope>NUCLEOTIDE SEQUENCE [LARGE SCALE GENOMIC DNA]</scope>
    <source>
        <strain evidence="3">cv. Jeju island</strain>
        <tissue evidence="2">Leaf</tissue>
    </source>
</reference>
<feature type="compositionally biased region" description="Polar residues" evidence="1">
    <location>
        <begin position="116"/>
        <end position="132"/>
    </location>
</feature>